<dbReference type="Proteomes" id="UP000243579">
    <property type="component" value="Unassembled WGS sequence"/>
</dbReference>
<keyword evidence="1" id="KW-1133">Transmembrane helix</keyword>
<keyword evidence="1" id="KW-0812">Transmembrane</keyword>
<organism evidence="2 3">
    <name type="scientific">Achlya hypogyna</name>
    <name type="common">Oomycete</name>
    <name type="synonym">Protoachlya hypogyna</name>
    <dbReference type="NCBI Taxonomy" id="1202772"/>
    <lineage>
        <taxon>Eukaryota</taxon>
        <taxon>Sar</taxon>
        <taxon>Stramenopiles</taxon>
        <taxon>Oomycota</taxon>
        <taxon>Saprolegniomycetes</taxon>
        <taxon>Saprolegniales</taxon>
        <taxon>Achlyaceae</taxon>
        <taxon>Achlya</taxon>
    </lineage>
</organism>
<dbReference type="STRING" id="1202772.A0A1V9Y902"/>
<protein>
    <recommendedName>
        <fullName evidence="4">DUF4371 domain-containing protein</fullName>
    </recommendedName>
</protein>
<dbReference type="AlphaFoldDB" id="A0A1V9Y902"/>
<dbReference type="PANTHER" id="PTHR46880">
    <property type="entry name" value="RAS-ASSOCIATING DOMAIN-CONTAINING PROTEIN"/>
    <property type="match status" value="1"/>
</dbReference>
<evidence type="ECO:0000313" key="2">
    <source>
        <dbReference type="EMBL" id="OQR82215.1"/>
    </source>
</evidence>
<reference evidence="2 3" key="1">
    <citation type="journal article" date="2014" name="Genome Biol. Evol.">
        <title>The secreted proteins of Achlya hypogyna and Thraustotheca clavata identify the ancestral oomycete secretome and reveal gene acquisitions by horizontal gene transfer.</title>
        <authorList>
            <person name="Misner I."/>
            <person name="Blouin N."/>
            <person name="Leonard G."/>
            <person name="Richards T.A."/>
            <person name="Lane C.E."/>
        </authorList>
    </citation>
    <scope>NUCLEOTIDE SEQUENCE [LARGE SCALE GENOMIC DNA]</scope>
    <source>
        <strain evidence="2 3">ATCC 48635</strain>
    </source>
</reference>
<proteinExistence type="predicted"/>
<dbReference type="PANTHER" id="PTHR46880:SF5">
    <property type="entry name" value="DUF4371 DOMAIN-CONTAINING PROTEIN"/>
    <property type="match status" value="1"/>
</dbReference>
<evidence type="ECO:0000256" key="1">
    <source>
        <dbReference type="SAM" id="Phobius"/>
    </source>
</evidence>
<dbReference type="InterPro" id="IPR012337">
    <property type="entry name" value="RNaseH-like_sf"/>
</dbReference>
<evidence type="ECO:0008006" key="4">
    <source>
        <dbReference type="Google" id="ProtNLM"/>
    </source>
</evidence>
<dbReference type="SUPFAM" id="SSF53098">
    <property type="entry name" value="Ribonuclease H-like"/>
    <property type="match status" value="1"/>
</dbReference>
<gene>
    <name evidence="2" type="ORF">ACHHYP_20812</name>
</gene>
<dbReference type="EMBL" id="JNBR01002555">
    <property type="protein sequence ID" value="OQR82215.1"/>
    <property type="molecule type" value="Genomic_DNA"/>
</dbReference>
<feature type="transmembrane region" description="Helical" evidence="1">
    <location>
        <begin position="12"/>
        <end position="36"/>
    </location>
</feature>
<keyword evidence="3" id="KW-1185">Reference proteome</keyword>
<evidence type="ECO:0000313" key="3">
    <source>
        <dbReference type="Proteomes" id="UP000243579"/>
    </source>
</evidence>
<accession>A0A1V9Y902</accession>
<comment type="caution">
    <text evidence="2">The sequence shown here is derived from an EMBL/GenBank/DDBJ whole genome shotgun (WGS) entry which is preliminary data.</text>
</comment>
<sequence>MARYLCDNAIRVRMLGVVELVAGTSNAVFAAVMHLLEDLDLNYRNIVGFASDGASVMLGSRNGAAMKLKAKIPHLVTSHCPTHRLNLAAEDAEGPYEEERMSLLKEAIERFQAKKLLSLY</sequence>
<name>A0A1V9Y902_ACHHY</name>
<keyword evidence="1" id="KW-0472">Membrane</keyword>
<dbReference type="OrthoDB" id="10000786at2759"/>